<dbReference type="EMBL" id="JADBGQ010000002">
    <property type="protein sequence ID" value="KAG5410113.1"/>
    <property type="molecule type" value="Genomic_DNA"/>
</dbReference>
<feature type="region of interest" description="Disordered" evidence="1">
    <location>
        <begin position="218"/>
        <end position="307"/>
    </location>
</feature>
<proteinExistence type="predicted"/>
<comment type="caution">
    <text evidence="2">The sequence shown here is derived from an EMBL/GenBank/DDBJ whole genome shotgun (WGS) entry which is preliminary data.</text>
</comment>
<reference evidence="2 3" key="1">
    <citation type="submission" date="2021-03" db="EMBL/GenBank/DDBJ databases">
        <authorList>
            <person name="King G.J."/>
            <person name="Bancroft I."/>
            <person name="Baten A."/>
            <person name="Bloomfield J."/>
            <person name="Borpatragohain P."/>
            <person name="He Z."/>
            <person name="Irish N."/>
            <person name="Irwin J."/>
            <person name="Liu K."/>
            <person name="Mauleon R.P."/>
            <person name="Moore J."/>
            <person name="Morris R."/>
            <person name="Ostergaard L."/>
            <person name="Wang B."/>
            <person name="Wells R."/>
        </authorList>
    </citation>
    <scope>NUCLEOTIDE SEQUENCE [LARGE SCALE GENOMIC DNA]</scope>
    <source>
        <strain evidence="2">R-o-18</strain>
        <tissue evidence="2">Leaf</tissue>
    </source>
</reference>
<name>A0ABQ7NHC0_BRACM</name>
<evidence type="ECO:0000256" key="1">
    <source>
        <dbReference type="SAM" id="MobiDB-lite"/>
    </source>
</evidence>
<sequence length="340" mass="36704">MDDQCLVLSGDWVCGDEGKCDFVIEKNQMGRMVEIHPGLGFKELEDNVLREFRLDEGHFRVKGGMNLFARFDAKPKDVDTEVVDDSGMCFVSPTAARFQGSGEFGSGRSRKGYLSSAASKTKVINLEDDDDFLDEIELRPRGYDKEFWDPLLAGDYGGSNAVNVVFNEDEIVEGLKKKNGPRSYFCDTNSCFDHWVEVGGGSVGDNKAKVENFGGVGSDDVGSGGGVGSGGAGSGGGVGSGGAGSGGGTYTGVINPDGDPRDFEIPEEVSSMVLYPPITKRQAGRRRKTRIPSTGEPQRRNWFPTNADGVGWRDTIGQIAPTPYRRVWSRGFLEMNGYAA</sequence>
<dbReference type="Proteomes" id="UP000823674">
    <property type="component" value="Chromosome A02"/>
</dbReference>
<organism evidence="2 3">
    <name type="scientific">Brassica rapa subsp. trilocularis</name>
    <dbReference type="NCBI Taxonomy" id="1813537"/>
    <lineage>
        <taxon>Eukaryota</taxon>
        <taxon>Viridiplantae</taxon>
        <taxon>Streptophyta</taxon>
        <taxon>Embryophyta</taxon>
        <taxon>Tracheophyta</taxon>
        <taxon>Spermatophyta</taxon>
        <taxon>Magnoliopsida</taxon>
        <taxon>eudicotyledons</taxon>
        <taxon>Gunneridae</taxon>
        <taxon>Pentapetalae</taxon>
        <taxon>rosids</taxon>
        <taxon>malvids</taxon>
        <taxon>Brassicales</taxon>
        <taxon>Brassicaceae</taxon>
        <taxon>Brassiceae</taxon>
        <taxon>Brassica</taxon>
    </lineage>
</organism>
<feature type="compositionally biased region" description="Gly residues" evidence="1">
    <location>
        <begin position="218"/>
        <end position="250"/>
    </location>
</feature>
<evidence type="ECO:0000313" key="2">
    <source>
        <dbReference type="EMBL" id="KAG5410113.1"/>
    </source>
</evidence>
<keyword evidence="3" id="KW-1185">Reference proteome</keyword>
<evidence type="ECO:0000313" key="3">
    <source>
        <dbReference type="Proteomes" id="UP000823674"/>
    </source>
</evidence>
<gene>
    <name evidence="2" type="primary">A02g504270.1_BraROA</name>
    <name evidence="2" type="ORF">IGI04_006432</name>
</gene>
<accession>A0ABQ7NHC0</accession>
<protein>
    <submittedName>
        <fullName evidence="2">Uncharacterized protein</fullName>
    </submittedName>
</protein>